<sequence length="137" mass="15951">MQCIKNYVKNEKREHWLDYADDRYDSSLITGMKDVARISYMNITQPLFWVLTEQQGYKWVLKGSKMDGEIRGYYLKPDQMLTLNLLLIVNIIPVLNSVVYPILSKVKLCRMPLQRMATGGLLMIFPFPSAAFIQLKI</sequence>
<dbReference type="InterPro" id="IPR036259">
    <property type="entry name" value="MFS_trans_sf"/>
</dbReference>
<evidence type="ECO:0000313" key="6">
    <source>
        <dbReference type="EMBL" id="GFU47402.1"/>
    </source>
</evidence>
<proteinExistence type="predicted"/>
<evidence type="ECO:0000256" key="4">
    <source>
        <dbReference type="ARBA" id="ARBA00023136"/>
    </source>
</evidence>
<keyword evidence="7" id="KW-1185">Reference proteome</keyword>
<dbReference type="InterPro" id="IPR000109">
    <property type="entry name" value="POT_fam"/>
</dbReference>
<keyword evidence="4 5" id="KW-0472">Membrane</keyword>
<evidence type="ECO:0000313" key="7">
    <source>
        <dbReference type="Proteomes" id="UP000887013"/>
    </source>
</evidence>
<dbReference type="GO" id="GO:0016020">
    <property type="term" value="C:membrane"/>
    <property type="evidence" value="ECO:0007669"/>
    <property type="project" value="UniProtKB-SubCell"/>
</dbReference>
<dbReference type="AlphaFoldDB" id="A0A8X6QV73"/>
<comment type="caution">
    <text evidence="6">The sequence shown here is derived from an EMBL/GenBank/DDBJ whole genome shotgun (WGS) entry which is preliminary data.</text>
</comment>
<evidence type="ECO:0000256" key="1">
    <source>
        <dbReference type="ARBA" id="ARBA00004141"/>
    </source>
</evidence>
<keyword evidence="2 5" id="KW-0812">Transmembrane</keyword>
<evidence type="ECO:0000256" key="5">
    <source>
        <dbReference type="SAM" id="Phobius"/>
    </source>
</evidence>
<dbReference type="Gene3D" id="1.20.1250.20">
    <property type="entry name" value="MFS general substrate transporter like domains"/>
    <property type="match status" value="1"/>
</dbReference>
<name>A0A8X6QV73_NEPPI</name>
<gene>
    <name evidence="6" type="primary">SLC15A1</name>
    <name evidence="6" type="ORF">NPIL_82481</name>
</gene>
<feature type="transmembrane region" description="Helical" evidence="5">
    <location>
        <begin position="115"/>
        <end position="135"/>
    </location>
</feature>
<organism evidence="6 7">
    <name type="scientific">Nephila pilipes</name>
    <name type="common">Giant wood spider</name>
    <name type="synonym">Nephila maculata</name>
    <dbReference type="NCBI Taxonomy" id="299642"/>
    <lineage>
        <taxon>Eukaryota</taxon>
        <taxon>Metazoa</taxon>
        <taxon>Ecdysozoa</taxon>
        <taxon>Arthropoda</taxon>
        <taxon>Chelicerata</taxon>
        <taxon>Arachnida</taxon>
        <taxon>Araneae</taxon>
        <taxon>Araneomorphae</taxon>
        <taxon>Entelegynae</taxon>
        <taxon>Araneoidea</taxon>
        <taxon>Nephilidae</taxon>
        <taxon>Nephila</taxon>
    </lineage>
</organism>
<accession>A0A8X6QV73</accession>
<evidence type="ECO:0000256" key="2">
    <source>
        <dbReference type="ARBA" id="ARBA00022692"/>
    </source>
</evidence>
<evidence type="ECO:0000256" key="3">
    <source>
        <dbReference type="ARBA" id="ARBA00022989"/>
    </source>
</evidence>
<comment type="subcellular location">
    <subcellularLocation>
        <location evidence="1">Membrane</location>
        <topology evidence="1">Multi-pass membrane protein</topology>
    </subcellularLocation>
</comment>
<dbReference type="Pfam" id="PF00854">
    <property type="entry name" value="PTR2"/>
    <property type="match status" value="1"/>
</dbReference>
<dbReference type="EMBL" id="BMAW01086450">
    <property type="protein sequence ID" value="GFU47402.1"/>
    <property type="molecule type" value="Genomic_DNA"/>
</dbReference>
<dbReference type="OrthoDB" id="205993at2759"/>
<protein>
    <submittedName>
        <fullName evidence="6">Uncharacterized protein</fullName>
    </submittedName>
</protein>
<dbReference type="Proteomes" id="UP000887013">
    <property type="component" value="Unassembled WGS sequence"/>
</dbReference>
<reference evidence="6" key="1">
    <citation type="submission" date="2020-08" db="EMBL/GenBank/DDBJ databases">
        <title>Multicomponent nature underlies the extraordinary mechanical properties of spider dragline silk.</title>
        <authorList>
            <person name="Kono N."/>
            <person name="Nakamura H."/>
            <person name="Mori M."/>
            <person name="Yoshida Y."/>
            <person name="Ohtoshi R."/>
            <person name="Malay A.D."/>
            <person name="Moran D.A.P."/>
            <person name="Tomita M."/>
            <person name="Numata K."/>
            <person name="Arakawa K."/>
        </authorList>
    </citation>
    <scope>NUCLEOTIDE SEQUENCE</scope>
</reference>
<dbReference type="GO" id="GO:0022857">
    <property type="term" value="F:transmembrane transporter activity"/>
    <property type="evidence" value="ECO:0007669"/>
    <property type="project" value="InterPro"/>
</dbReference>
<feature type="transmembrane region" description="Helical" evidence="5">
    <location>
        <begin position="81"/>
        <end position="103"/>
    </location>
</feature>
<keyword evidence="3 5" id="KW-1133">Transmembrane helix</keyword>